<dbReference type="AlphaFoldDB" id="A0A081RQ77"/>
<name>A0A081RQ77_9ARCH</name>
<keyword evidence="2" id="KW-1185">Reference proteome</keyword>
<dbReference type="EMBL" id="JOKN01000001">
    <property type="protein sequence ID" value="KEQ57350.1"/>
    <property type="molecule type" value="Genomic_DNA"/>
</dbReference>
<organism evidence="1 2">
    <name type="scientific">Marine Group I thaumarchaeote SCGC AAA799-N04</name>
    <dbReference type="NCBI Taxonomy" id="1502293"/>
    <lineage>
        <taxon>Archaea</taxon>
        <taxon>Nitrososphaerota</taxon>
        <taxon>Marine Group I</taxon>
    </lineage>
</organism>
<evidence type="ECO:0000313" key="2">
    <source>
        <dbReference type="Proteomes" id="UP000028059"/>
    </source>
</evidence>
<dbReference type="PATRIC" id="fig|1502293.3.peg.27"/>
<gene>
    <name evidence="1" type="ORF">AAA799N04_00027</name>
</gene>
<sequence length="142" mass="16027">MNKIIIIIPILAIMGIFVVMSLDSPEKNNDVAFHVTLADPQLYENGVYAETFEIKKGEYYFRFVPNGSSPEVLSISLNGDSIEFTEDFQLKNTLHETGISEYYTWEYLGENQIIILEDQQVSINIDPNGNVMGSVSVDILQN</sequence>
<protein>
    <submittedName>
        <fullName evidence="1">Uncharacterized protein</fullName>
    </submittedName>
</protein>
<dbReference type="Proteomes" id="UP000028059">
    <property type="component" value="Unassembled WGS sequence"/>
</dbReference>
<evidence type="ECO:0000313" key="1">
    <source>
        <dbReference type="EMBL" id="KEQ57350.1"/>
    </source>
</evidence>
<reference evidence="1 2" key="1">
    <citation type="submission" date="2014-06" db="EMBL/GenBank/DDBJ databases">
        <authorList>
            <person name="Ngugi D.K."/>
            <person name="Blom J."/>
            <person name="Alam I."/>
            <person name="Rashid M."/>
            <person name="Ba Alawi W."/>
            <person name="Zhang G."/>
            <person name="Hikmawan T."/>
            <person name="Guan Y."/>
            <person name="Antunes A."/>
            <person name="Siam R."/>
            <person name="ElDorry H."/>
            <person name="Bajic V."/>
            <person name="Stingl U."/>
        </authorList>
    </citation>
    <scope>NUCLEOTIDE SEQUENCE [LARGE SCALE GENOMIC DNA]</scope>
    <source>
        <strain evidence="1">SCGC AAA799-N04</strain>
    </source>
</reference>
<proteinExistence type="predicted"/>
<comment type="caution">
    <text evidence="1">The sequence shown here is derived from an EMBL/GenBank/DDBJ whole genome shotgun (WGS) entry which is preliminary data.</text>
</comment>
<accession>A0A081RQ77</accession>